<dbReference type="GO" id="GO:0005737">
    <property type="term" value="C:cytoplasm"/>
    <property type="evidence" value="ECO:0007669"/>
    <property type="project" value="UniProtKB-SubCell"/>
</dbReference>
<feature type="active site" description="Thioimide intermediate" evidence="5">
    <location>
        <position position="50"/>
    </location>
</feature>
<keyword evidence="3 5" id="KW-0521">NADP</keyword>
<feature type="active site" description="Proton donor" evidence="5">
    <location>
        <position position="57"/>
    </location>
</feature>
<comment type="similarity">
    <text evidence="5">Belongs to the GTP cyclohydrolase I family. QueF type 1 subfamily.</text>
</comment>
<dbReference type="EMBL" id="DSUH01000323">
    <property type="protein sequence ID" value="HGU33936.1"/>
    <property type="molecule type" value="Genomic_DNA"/>
</dbReference>
<dbReference type="PIRSF" id="PIRSF027377">
    <property type="entry name" value="Nitrile_oxidored_QueF"/>
    <property type="match status" value="1"/>
</dbReference>
<comment type="catalytic activity">
    <reaction evidence="5">
        <text>7-aminomethyl-7-carbaguanine + 2 NADP(+) = 7-cyano-7-carbaguanine + 2 NADPH + 3 H(+)</text>
        <dbReference type="Rhea" id="RHEA:13409"/>
        <dbReference type="ChEBI" id="CHEBI:15378"/>
        <dbReference type="ChEBI" id="CHEBI:45075"/>
        <dbReference type="ChEBI" id="CHEBI:57783"/>
        <dbReference type="ChEBI" id="CHEBI:58349"/>
        <dbReference type="ChEBI" id="CHEBI:58703"/>
        <dbReference type="EC" id="1.7.1.13"/>
    </reaction>
</comment>
<dbReference type="NCBIfam" id="TIGR03139">
    <property type="entry name" value="QueF-II"/>
    <property type="match status" value="1"/>
</dbReference>
<dbReference type="PANTHER" id="PTHR34354">
    <property type="entry name" value="NADPH-DEPENDENT 7-CYANO-7-DEAZAGUANINE REDUCTASE"/>
    <property type="match status" value="1"/>
</dbReference>
<feature type="binding site" evidence="5">
    <location>
        <begin position="91"/>
        <end position="92"/>
    </location>
    <ligand>
        <name>substrate</name>
    </ligand>
</feature>
<evidence type="ECO:0000256" key="4">
    <source>
        <dbReference type="ARBA" id="ARBA00023002"/>
    </source>
</evidence>
<keyword evidence="4 5" id="KW-0560">Oxidoreductase</keyword>
<dbReference type="UniPathway" id="UPA00392"/>
<dbReference type="GO" id="GO:0033739">
    <property type="term" value="F:preQ1 synthase activity"/>
    <property type="evidence" value="ECO:0007669"/>
    <property type="project" value="UniProtKB-UniRule"/>
</dbReference>
<evidence type="ECO:0000256" key="1">
    <source>
        <dbReference type="ARBA" id="ARBA00022490"/>
    </source>
</evidence>
<dbReference type="SUPFAM" id="SSF55620">
    <property type="entry name" value="Tetrahydrobiopterin biosynthesis enzymes-like"/>
    <property type="match status" value="1"/>
</dbReference>
<dbReference type="EC" id="1.7.1.13" evidence="5"/>
<organism evidence="6">
    <name type="scientific">Desulfatirhabdium butyrativorans</name>
    <dbReference type="NCBI Taxonomy" id="340467"/>
    <lineage>
        <taxon>Bacteria</taxon>
        <taxon>Pseudomonadati</taxon>
        <taxon>Thermodesulfobacteriota</taxon>
        <taxon>Desulfobacteria</taxon>
        <taxon>Desulfobacterales</taxon>
        <taxon>Desulfatirhabdiaceae</taxon>
        <taxon>Desulfatirhabdium</taxon>
    </lineage>
</organism>
<dbReference type="Pfam" id="PF14489">
    <property type="entry name" value="QueF"/>
    <property type="match status" value="1"/>
</dbReference>
<comment type="subcellular location">
    <subcellularLocation>
        <location evidence="5">Cytoplasm</location>
    </subcellularLocation>
</comment>
<comment type="caution">
    <text evidence="6">The sequence shown here is derived from an EMBL/GenBank/DDBJ whole genome shotgun (WGS) entry which is preliminary data.</text>
</comment>
<gene>
    <name evidence="5 6" type="primary">queF</name>
    <name evidence="6" type="ORF">ENS29_13970</name>
</gene>
<comment type="function">
    <text evidence="5">Catalyzes the NADPH-dependent reduction of 7-cyano-7-deazaguanine (preQ0) to 7-aminomethyl-7-deazaguanine (preQ1).</text>
</comment>
<dbReference type="InterPro" id="IPR029500">
    <property type="entry name" value="QueF"/>
</dbReference>
<evidence type="ECO:0000256" key="5">
    <source>
        <dbReference type="HAMAP-Rule" id="MF_00818"/>
    </source>
</evidence>
<feature type="binding site" evidence="5">
    <location>
        <begin position="72"/>
        <end position="74"/>
    </location>
    <ligand>
        <name>substrate</name>
    </ligand>
</feature>
<evidence type="ECO:0000256" key="3">
    <source>
        <dbReference type="ARBA" id="ARBA00022857"/>
    </source>
</evidence>
<proteinExistence type="inferred from homology"/>
<dbReference type="InterPro" id="IPR050084">
    <property type="entry name" value="NADPH_dep_7-cyano-7-deazaG_red"/>
</dbReference>
<dbReference type="HAMAP" id="MF_00818">
    <property type="entry name" value="QueF_type1"/>
    <property type="match status" value="1"/>
</dbReference>
<dbReference type="InterPro" id="IPR016856">
    <property type="entry name" value="QueF_type1"/>
</dbReference>
<evidence type="ECO:0000256" key="2">
    <source>
        <dbReference type="ARBA" id="ARBA00022785"/>
    </source>
</evidence>
<dbReference type="InterPro" id="IPR043133">
    <property type="entry name" value="GTP-CH-I_C/QueF"/>
</dbReference>
<dbReference type="AlphaFoldDB" id="A0A7C4W1N7"/>
<name>A0A7C4W1N7_9BACT</name>
<dbReference type="GO" id="GO:0008616">
    <property type="term" value="P:tRNA queuosine(34) biosynthetic process"/>
    <property type="evidence" value="ECO:0007669"/>
    <property type="project" value="UniProtKB-UniRule"/>
</dbReference>
<comment type="pathway">
    <text evidence="5">tRNA modification; tRNA-queuosine biosynthesis.</text>
</comment>
<dbReference type="Gene3D" id="3.30.1130.10">
    <property type="match status" value="1"/>
</dbReference>
<reference evidence="6" key="1">
    <citation type="journal article" date="2020" name="mSystems">
        <title>Genome- and Community-Level Interaction Insights into Carbon Utilization and Element Cycling Functions of Hydrothermarchaeota in Hydrothermal Sediment.</title>
        <authorList>
            <person name="Zhou Z."/>
            <person name="Liu Y."/>
            <person name="Xu W."/>
            <person name="Pan J."/>
            <person name="Luo Z.H."/>
            <person name="Li M."/>
        </authorList>
    </citation>
    <scope>NUCLEOTIDE SEQUENCE [LARGE SCALE GENOMIC DNA]</scope>
    <source>
        <strain evidence="6">SpSt-477</strain>
    </source>
</reference>
<evidence type="ECO:0000313" key="6">
    <source>
        <dbReference type="EMBL" id="HGU33936.1"/>
    </source>
</evidence>
<protein>
    <recommendedName>
        <fullName evidence="5">NADPH-dependent 7-cyano-7-deazaguanine reductase</fullName>
        <ecNumber evidence="5">1.7.1.13</ecNumber>
    </recommendedName>
    <alternativeName>
        <fullName evidence="5">7-cyano-7-carbaguanine reductase</fullName>
    </alternativeName>
    <alternativeName>
        <fullName evidence="5">NADPH-dependent nitrile oxidoreductase</fullName>
    </alternativeName>
    <alternativeName>
        <fullName evidence="5">PreQ(0) reductase</fullName>
    </alternativeName>
</protein>
<keyword evidence="2 5" id="KW-0671">Queuosine biosynthesis</keyword>
<dbReference type="PANTHER" id="PTHR34354:SF1">
    <property type="entry name" value="NADPH-DEPENDENT 7-CYANO-7-DEAZAGUANINE REDUCTASE"/>
    <property type="match status" value="1"/>
</dbReference>
<sequence length="135" mass="15450">MTTFSELRPKTQPESPDTITSDMLIAIDYGYRSRRDIRICIKQPEYTSVCPMTGLPDVGCITITYVPDAKIIELKSLKYYLLQYRNVGIFYEHVVNRILEDLTAALEPKWMEVTGDFTARGGITSTVSVRYERKA</sequence>
<accession>A0A7C4W1N7</accession>
<keyword evidence="1 5" id="KW-0963">Cytoplasm</keyword>